<evidence type="ECO:0000313" key="1">
    <source>
        <dbReference type="EMBL" id="KAJ1169838.1"/>
    </source>
</evidence>
<keyword evidence="2" id="KW-1185">Reference proteome</keyword>
<sequence length="69" mass="7971">MAEVRVGSVKMMFLPDYTIAVQQQCNNFLAVKRHLREMGFAYSLLFPARLRVVDAGTMHFLTTPEEAWH</sequence>
<evidence type="ECO:0000313" key="2">
    <source>
        <dbReference type="Proteomes" id="UP001066276"/>
    </source>
</evidence>
<dbReference type="AlphaFoldDB" id="A0AAV7T1C0"/>
<dbReference type="Gene3D" id="3.30.250.20">
    <property type="entry name" value="L1 transposable element, C-terminal domain"/>
    <property type="match status" value="1"/>
</dbReference>
<gene>
    <name evidence="1" type="ORF">NDU88_001726</name>
</gene>
<comment type="caution">
    <text evidence="1">The sequence shown here is derived from an EMBL/GenBank/DDBJ whole genome shotgun (WGS) entry which is preliminary data.</text>
</comment>
<dbReference type="EMBL" id="JANPWB010000007">
    <property type="protein sequence ID" value="KAJ1169838.1"/>
    <property type="molecule type" value="Genomic_DNA"/>
</dbReference>
<protein>
    <submittedName>
        <fullName evidence="1">Uncharacterized protein</fullName>
    </submittedName>
</protein>
<accession>A0AAV7T1C0</accession>
<proteinExistence type="predicted"/>
<dbReference type="InterPro" id="IPR042566">
    <property type="entry name" value="L1_C"/>
</dbReference>
<reference evidence="1" key="1">
    <citation type="journal article" date="2022" name="bioRxiv">
        <title>Sequencing and chromosome-scale assembly of the giantPleurodeles waltlgenome.</title>
        <authorList>
            <person name="Brown T."/>
            <person name="Elewa A."/>
            <person name="Iarovenko S."/>
            <person name="Subramanian E."/>
            <person name="Araus A.J."/>
            <person name="Petzold A."/>
            <person name="Susuki M."/>
            <person name="Suzuki K.-i.T."/>
            <person name="Hayashi T."/>
            <person name="Toyoda A."/>
            <person name="Oliveira C."/>
            <person name="Osipova E."/>
            <person name="Leigh N.D."/>
            <person name="Simon A."/>
            <person name="Yun M.H."/>
        </authorList>
    </citation>
    <scope>NUCLEOTIDE SEQUENCE</scope>
    <source>
        <strain evidence="1">20211129_DDA</strain>
        <tissue evidence="1">Liver</tissue>
    </source>
</reference>
<organism evidence="1 2">
    <name type="scientific">Pleurodeles waltl</name>
    <name type="common">Iberian ribbed newt</name>
    <dbReference type="NCBI Taxonomy" id="8319"/>
    <lineage>
        <taxon>Eukaryota</taxon>
        <taxon>Metazoa</taxon>
        <taxon>Chordata</taxon>
        <taxon>Craniata</taxon>
        <taxon>Vertebrata</taxon>
        <taxon>Euteleostomi</taxon>
        <taxon>Amphibia</taxon>
        <taxon>Batrachia</taxon>
        <taxon>Caudata</taxon>
        <taxon>Salamandroidea</taxon>
        <taxon>Salamandridae</taxon>
        <taxon>Pleurodelinae</taxon>
        <taxon>Pleurodeles</taxon>
    </lineage>
</organism>
<dbReference type="Proteomes" id="UP001066276">
    <property type="component" value="Chromosome 4_1"/>
</dbReference>
<name>A0AAV7T1C0_PLEWA</name>